<evidence type="ECO:0000313" key="3">
    <source>
        <dbReference type="Proteomes" id="UP000269721"/>
    </source>
</evidence>
<protein>
    <submittedName>
        <fullName evidence="2">Uncharacterized protein</fullName>
    </submittedName>
</protein>
<sequence>MYIILIFSFFAGVWAQFDLDLPTCQYDNSTAWTNKTFSVIAGKTFFDPLMMTNNATWYSEYKGYGSTPSNYTKEYVLSMYESASGMPPIEGSFVNLSIPKDVPSCRGNATTKDGGFQYCICSYTWNPAGIVPIGNGPNPDQTFQKCFPCEVYSTSKNRVNMRDPSSGQINLPKLYIPPPGSVHPGIPNVPNYIRFKHSLKNLSSSGFLLTKTSSPYDPTSRTADHSYRVNGLIVWASRSVEGMPTRNVSVGHKRIVSKRQSAKEWRETWNFYHIHYATNSDSINIDDIERSQIHGPESGGAVRQIRHSSQNSIFGSTRHQSSLFAWIAVLVLLASNVADVLGFPGHQLQTRFNDYSYTYTSCMDGWAKARQEYPTRPPVVHDGPGDVDGGNGYGFGYMCRSTVNEHSRYSKPLKWIKTDFGIHSKIQDRIPKTAPIWKLYQGYTFGTSTKDIELDLMYESINSYVPPALVAEFMLSDAAVDPFLNSADGRARIHVNLHAIRRNMMLNGIQIENQPVPVLCFHANDKVIDAYDNVVYLIRDGQHMSYAEAFPREIITDNLDAQIHMCCSPSPMGRMREKFKEWLSHNCRPEIQYNVLDPFYDNDRILEAELRQSTVLCRFICLYTPCYAIFDLAHTDLNGWSNSEYEPDLNTPLEGIQIDSHKKSMVDMLVSIRGSFEIPVTPNGDMLRAYLCELDLPVLGCTVCIVTCKIDAADTTSNQCKGSAMTNPYYQTNCTVFRLHNLKYISELNIWERPAIPRFRDESILSGTPVYDTTHAHWYKQNMSRLPGVVVSTIINKKKAAADARALPKSPGCFAWFHPNVGPFLRILQIQDFQPPRRKSQRDTIFTENPTVEIVV</sequence>
<keyword evidence="1" id="KW-0732">Signal</keyword>
<accession>A0A4P9WT84</accession>
<dbReference type="EMBL" id="KZ993952">
    <property type="protein sequence ID" value="RKO94266.1"/>
    <property type="molecule type" value="Genomic_DNA"/>
</dbReference>
<organism evidence="2 3">
    <name type="scientific">Blyttiomyces helicus</name>
    <dbReference type="NCBI Taxonomy" id="388810"/>
    <lineage>
        <taxon>Eukaryota</taxon>
        <taxon>Fungi</taxon>
        <taxon>Fungi incertae sedis</taxon>
        <taxon>Chytridiomycota</taxon>
        <taxon>Chytridiomycota incertae sedis</taxon>
        <taxon>Chytridiomycetes</taxon>
        <taxon>Chytridiomycetes incertae sedis</taxon>
        <taxon>Blyttiomyces</taxon>
    </lineage>
</organism>
<dbReference type="AlphaFoldDB" id="A0A4P9WT84"/>
<name>A0A4P9WT84_9FUNG</name>
<evidence type="ECO:0000256" key="1">
    <source>
        <dbReference type="SAM" id="SignalP"/>
    </source>
</evidence>
<proteinExistence type="predicted"/>
<gene>
    <name evidence="2" type="ORF">BDK51DRAFT_33357</name>
</gene>
<feature type="chain" id="PRO_5020931085" evidence="1">
    <location>
        <begin position="16"/>
        <end position="856"/>
    </location>
</feature>
<feature type="signal peptide" evidence="1">
    <location>
        <begin position="1"/>
        <end position="15"/>
    </location>
</feature>
<evidence type="ECO:0000313" key="2">
    <source>
        <dbReference type="EMBL" id="RKO94266.1"/>
    </source>
</evidence>
<reference evidence="3" key="1">
    <citation type="journal article" date="2018" name="Nat. Microbiol.">
        <title>Leveraging single-cell genomics to expand the fungal tree of life.</title>
        <authorList>
            <person name="Ahrendt S.R."/>
            <person name="Quandt C.A."/>
            <person name="Ciobanu D."/>
            <person name="Clum A."/>
            <person name="Salamov A."/>
            <person name="Andreopoulos B."/>
            <person name="Cheng J.F."/>
            <person name="Woyke T."/>
            <person name="Pelin A."/>
            <person name="Henrissat B."/>
            <person name="Reynolds N.K."/>
            <person name="Benny G.L."/>
            <person name="Smith M.E."/>
            <person name="James T.Y."/>
            <person name="Grigoriev I.V."/>
        </authorList>
    </citation>
    <scope>NUCLEOTIDE SEQUENCE [LARGE SCALE GENOMIC DNA]</scope>
</reference>
<dbReference type="Proteomes" id="UP000269721">
    <property type="component" value="Unassembled WGS sequence"/>
</dbReference>
<keyword evidence="3" id="KW-1185">Reference proteome</keyword>